<feature type="domain" description="PCIF1 WW" evidence="2">
    <location>
        <begin position="169"/>
        <end position="309"/>
    </location>
</feature>
<protein>
    <recommendedName>
        <fullName evidence="2">PCIF1 WW domain-containing protein</fullName>
    </recommendedName>
</protein>
<dbReference type="GO" id="GO:0016422">
    <property type="term" value="F:mRNA (2'-O-methyladenosine-N6-)-methyltransferase activity"/>
    <property type="evidence" value="ECO:0007669"/>
    <property type="project" value="InterPro"/>
</dbReference>
<dbReference type="GO" id="GO:0099122">
    <property type="term" value="F:RNA polymerase II C-terminal domain binding"/>
    <property type="evidence" value="ECO:0007669"/>
    <property type="project" value="InterPro"/>
</dbReference>
<dbReference type="InterPro" id="IPR022035">
    <property type="entry name" value="PCIF1_WW"/>
</dbReference>
<evidence type="ECO:0000313" key="6">
    <source>
        <dbReference type="Proteomes" id="UP000663852"/>
    </source>
</evidence>
<reference evidence="3" key="1">
    <citation type="submission" date="2021-02" db="EMBL/GenBank/DDBJ databases">
        <authorList>
            <person name="Nowell W R."/>
        </authorList>
    </citation>
    <scope>NUCLEOTIDE SEQUENCE</scope>
</reference>
<name>A0A815BPQ7_ADIRI</name>
<evidence type="ECO:0000256" key="1">
    <source>
        <dbReference type="SAM" id="MobiDB-lite"/>
    </source>
</evidence>
<feature type="region of interest" description="Disordered" evidence="1">
    <location>
        <begin position="346"/>
        <end position="394"/>
    </location>
</feature>
<feature type="compositionally biased region" description="Basic and acidic residues" evidence="1">
    <location>
        <begin position="379"/>
        <end position="394"/>
    </location>
</feature>
<sequence>MNHNGSSSRSEKTKDIISEKRLVETELYRKKLYERLLESISTWLFDRNARVRLTEMQIAHIVLRYVFNKKATISTSTSDPVFIVGTSDLARRQLSIDLKNARLEDSDRLADKIDDEIKCAVRELRFKNPPDDEQVTLSSETDGKLVYRGRYQEDFAHLAQRYGPKYYNAAYALGLRYSYVRLTGHGLARKYEEDTKRSSDDPFACECFASSFNHYFDRYHSAFEDLERWFGSRGSFFKIKWEDEPSNMTYYVCPPFDESLMQLCVDHVFDALKNHAELRPTFVFSIPGTWTNFSALEQLKASSWLQDFIDYPKGKLPFIDYMATREKDRIIYPTDICVLTLSTESRNDKASSPSRSEDDDNQKHSDDTTTAKSTRKRRFNETNDKDESKKIKLD</sequence>
<accession>A0A815BPQ7</accession>
<dbReference type="PANTHER" id="PTHR21727:SF0">
    <property type="entry name" value="MRNA (2'-O-METHYLADENOSINE-N(6)-)-METHYLTRANSFERASE"/>
    <property type="match status" value="1"/>
</dbReference>
<comment type="caution">
    <text evidence="3">The sequence shown here is derived from an EMBL/GenBank/DDBJ whole genome shotgun (WGS) entry which is preliminary data.</text>
</comment>
<dbReference type="Pfam" id="PF12237">
    <property type="entry name" value="PCIF1_WW"/>
    <property type="match status" value="1"/>
</dbReference>
<evidence type="ECO:0000313" key="4">
    <source>
        <dbReference type="EMBL" id="CAF1343147.1"/>
    </source>
</evidence>
<dbReference type="Proteomes" id="UP000663828">
    <property type="component" value="Unassembled WGS sequence"/>
</dbReference>
<evidence type="ECO:0000313" key="3">
    <source>
        <dbReference type="EMBL" id="CAF1272621.1"/>
    </source>
</evidence>
<evidence type="ECO:0000259" key="2">
    <source>
        <dbReference type="Pfam" id="PF12237"/>
    </source>
</evidence>
<dbReference type="AlphaFoldDB" id="A0A815BPQ7"/>
<gene>
    <name evidence="3" type="ORF">EDS130_LOCUS29114</name>
    <name evidence="4" type="ORF">XAT740_LOCUS31067</name>
</gene>
<proteinExistence type="predicted"/>
<dbReference type="EMBL" id="CAJNOJ010000194">
    <property type="protein sequence ID" value="CAF1272621.1"/>
    <property type="molecule type" value="Genomic_DNA"/>
</dbReference>
<dbReference type="InterPro" id="IPR039881">
    <property type="entry name" value="PCIF1-like"/>
</dbReference>
<keyword evidence="5" id="KW-1185">Reference proteome</keyword>
<organism evidence="3 6">
    <name type="scientific">Adineta ricciae</name>
    <name type="common">Rotifer</name>
    <dbReference type="NCBI Taxonomy" id="249248"/>
    <lineage>
        <taxon>Eukaryota</taxon>
        <taxon>Metazoa</taxon>
        <taxon>Spiralia</taxon>
        <taxon>Gnathifera</taxon>
        <taxon>Rotifera</taxon>
        <taxon>Eurotatoria</taxon>
        <taxon>Bdelloidea</taxon>
        <taxon>Adinetida</taxon>
        <taxon>Adinetidae</taxon>
        <taxon>Adineta</taxon>
    </lineage>
</organism>
<dbReference type="OrthoDB" id="193787at2759"/>
<evidence type="ECO:0000313" key="5">
    <source>
        <dbReference type="Proteomes" id="UP000663828"/>
    </source>
</evidence>
<dbReference type="PANTHER" id="PTHR21727">
    <property type="entry name" value="PHOSPHORYLATED CTD INTERACTING FACTOR 1"/>
    <property type="match status" value="1"/>
</dbReference>
<dbReference type="EMBL" id="CAJNOR010002805">
    <property type="protein sequence ID" value="CAF1343147.1"/>
    <property type="molecule type" value="Genomic_DNA"/>
</dbReference>
<dbReference type="Proteomes" id="UP000663852">
    <property type="component" value="Unassembled WGS sequence"/>
</dbReference>